<keyword evidence="2" id="KW-1185">Reference proteome</keyword>
<gene>
    <name evidence="1" type="ORF">ACFP5Y_02115</name>
</gene>
<accession>A0ABW1RX70</accession>
<evidence type="ECO:0000313" key="1">
    <source>
        <dbReference type="EMBL" id="MFC6180041.1"/>
    </source>
</evidence>
<dbReference type="RefSeq" id="WP_223876623.1">
    <property type="nucleotide sequence ID" value="NZ_BJDJ01000006.1"/>
</dbReference>
<sequence length="162" mass="18737">MNQLLATYTFEPMTTKTTFDEHRLNVQDDDRIIPFGQFKIRLKNINDQHYYELNLKQQLTRITNHGFQLKDRLHGIKVRHVKQPTNKLVIATTLKIKQVPASMPAPKQHQLRTTCDVPVMNHQATTLPMQVPVYAFHDNHQIVLNQTALAKLFLTTDLGQTA</sequence>
<reference evidence="2" key="1">
    <citation type="journal article" date="2019" name="Int. J. Syst. Evol. Microbiol.">
        <title>The Global Catalogue of Microorganisms (GCM) 10K type strain sequencing project: providing services to taxonomists for standard genome sequencing and annotation.</title>
        <authorList>
            <consortium name="The Broad Institute Genomics Platform"/>
            <consortium name="The Broad Institute Genome Sequencing Center for Infectious Disease"/>
            <person name="Wu L."/>
            <person name="Ma J."/>
        </authorList>
    </citation>
    <scope>NUCLEOTIDE SEQUENCE [LARGE SCALE GENOMIC DNA]</scope>
    <source>
        <strain evidence="2">CCM 8933</strain>
    </source>
</reference>
<protein>
    <submittedName>
        <fullName evidence="1">Uncharacterized protein</fullName>
    </submittedName>
</protein>
<dbReference type="EMBL" id="JBHSSC010000005">
    <property type="protein sequence ID" value="MFC6180041.1"/>
    <property type="molecule type" value="Genomic_DNA"/>
</dbReference>
<comment type="caution">
    <text evidence="1">The sequence shown here is derived from an EMBL/GenBank/DDBJ whole genome shotgun (WGS) entry which is preliminary data.</text>
</comment>
<evidence type="ECO:0000313" key="2">
    <source>
        <dbReference type="Proteomes" id="UP001596282"/>
    </source>
</evidence>
<dbReference type="Proteomes" id="UP001596282">
    <property type="component" value="Unassembled WGS sequence"/>
</dbReference>
<organism evidence="1 2">
    <name type="scientific">Lactiplantibacillus daowaiensis</name>
    <dbReference type="NCBI Taxonomy" id="2559918"/>
    <lineage>
        <taxon>Bacteria</taxon>
        <taxon>Bacillati</taxon>
        <taxon>Bacillota</taxon>
        <taxon>Bacilli</taxon>
        <taxon>Lactobacillales</taxon>
        <taxon>Lactobacillaceae</taxon>
        <taxon>Lactiplantibacillus</taxon>
    </lineage>
</organism>
<name>A0ABW1RX70_9LACO</name>
<proteinExistence type="predicted"/>